<dbReference type="AlphaFoldDB" id="A0A1N7P9X9"/>
<dbReference type="EMBL" id="FTOA01000006">
    <property type="protein sequence ID" value="SIT07249.1"/>
    <property type="molecule type" value="Genomic_DNA"/>
</dbReference>
<keyword evidence="2" id="KW-1185">Reference proteome</keyword>
<sequence length="133" mass="14551">MTYTIDVSAFPLVWLPAQYQPLDEDQSQAFIAGLGALLDAGRRYVLIAENGPPPMSEAGSQAFSRWFRRERDRLRQVCAGMVMLIADPQARAVAEGQVAAMLRGGAWPYPMIVLGTRQDAEDWAAGQLALVQG</sequence>
<dbReference type="STRING" id="80876.SAMN05421779_106167"/>
<dbReference type="Proteomes" id="UP000185678">
    <property type="component" value="Unassembled WGS sequence"/>
</dbReference>
<evidence type="ECO:0000313" key="2">
    <source>
        <dbReference type="Proteomes" id="UP000185678"/>
    </source>
</evidence>
<dbReference type="OrthoDB" id="7865015at2"/>
<proteinExistence type="predicted"/>
<reference evidence="1 2" key="1">
    <citation type="submission" date="2017-01" db="EMBL/GenBank/DDBJ databases">
        <authorList>
            <person name="Mah S.A."/>
            <person name="Swanson W.J."/>
            <person name="Moy G.W."/>
            <person name="Vacquier V.D."/>
        </authorList>
    </citation>
    <scope>NUCLEOTIDE SEQUENCE [LARGE SCALE GENOMIC DNA]</scope>
    <source>
        <strain evidence="1 2">DSM 11589</strain>
    </source>
</reference>
<evidence type="ECO:0008006" key="3">
    <source>
        <dbReference type="Google" id="ProtNLM"/>
    </source>
</evidence>
<gene>
    <name evidence="1" type="ORF">SAMN05421779_106167</name>
</gene>
<name>A0A1N7P9X9_9PROT</name>
<organism evidence="1 2">
    <name type="scientific">Insolitispirillum peregrinum</name>
    <dbReference type="NCBI Taxonomy" id="80876"/>
    <lineage>
        <taxon>Bacteria</taxon>
        <taxon>Pseudomonadati</taxon>
        <taxon>Pseudomonadota</taxon>
        <taxon>Alphaproteobacteria</taxon>
        <taxon>Rhodospirillales</taxon>
        <taxon>Novispirillaceae</taxon>
        <taxon>Insolitispirillum</taxon>
    </lineage>
</organism>
<protein>
    <recommendedName>
        <fullName evidence="3">SpoIIAA-like</fullName>
    </recommendedName>
</protein>
<accession>A0A1N7P9X9</accession>
<evidence type="ECO:0000313" key="1">
    <source>
        <dbReference type="EMBL" id="SIT07249.1"/>
    </source>
</evidence>
<dbReference type="RefSeq" id="WP_076401477.1">
    <property type="nucleotide sequence ID" value="NZ_FTOA01000006.1"/>
</dbReference>